<evidence type="ECO:0000256" key="1">
    <source>
        <dbReference type="SAM" id="Phobius"/>
    </source>
</evidence>
<dbReference type="InterPro" id="IPR012902">
    <property type="entry name" value="N_methyl_site"/>
</dbReference>
<evidence type="ECO:0000313" key="2">
    <source>
        <dbReference type="EMBL" id="OGZ33374.1"/>
    </source>
</evidence>
<accession>A0A1G2F5L5</accession>
<keyword evidence="1" id="KW-1133">Transmembrane helix</keyword>
<proteinExistence type="predicted"/>
<keyword evidence="1" id="KW-0812">Transmembrane</keyword>
<gene>
    <name evidence="2" type="ORF">A2174_00360</name>
</gene>
<reference evidence="2 3" key="1">
    <citation type="journal article" date="2016" name="Nat. Commun.">
        <title>Thousands of microbial genomes shed light on interconnected biogeochemical processes in an aquifer system.</title>
        <authorList>
            <person name="Anantharaman K."/>
            <person name="Brown C.T."/>
            <person name="Hug L.A."/>
            <person name="Sharon I."/>
            <person name="Castelle C.J."/>
            <person name="Probst A.J."/>
            <person name="Thomas B.C."/>
            <person name="Singh A."/>
            <person name="Wilkins M.J."/>
            <person name="Karaoz U."/>
            <person name="Brodie E.L."/>
            <person name="Williams K.H."/>
            <person name="Hubbard S.S."/>
            <person name="Banfield J.F."/>
        </authorList>
    </citation>
    <scope>NUCLEOTIDE SEQUENCE [LARGE SCALE GENOMIC DNA]</scope>
</reference>
<dbReference type="AlphaFoldDB" id="A0A1G2F5L5"/>
<dbReference type="EMBL" id="MHMV01000046">
    <property type="protein sequence ID" value="OGZ33374.1"/>
    <property type="molecule type" value="Genomic_DNA"/>
</dbReference>
<comment type="caution">
    <text evidence="2">The sequence shown here is derived from an EMBL/GenBank/DDBJ whole genome shotgun (WGS) entry which is preliminary data.</text>
</comment>
<evidence type="ECO:0008006" key="4">
    <source>
        <dbReference type="Google" id="ProtNLM"/>
    </source>
</evidence>
<name>A0A1G2F5L5_9BACT</name>
<keyword evidence="1" id="KW-0472">Membrane</keyword>
<organism evidence="2 3">
    <name type="scientific">Candidatus Portnoybacteria bacterium RBG_13_41_18</name>
    <dbReference type="NCBI Taxonomy" id="1801991"/>
    <lineage>
        <taxon>Bacteria</taxon>
        <taxon>Candidatus Portnoyibacteriota</taxon>
    </lineage>
</organism>
<dbReference type="Proteomes" id="UP000177725">
    <property type="component" value="Unassembled WGS sequence"/>
</dbReference>
<feature type="transmembrane region" description="Helical" evidence="1">
    <location>
        <begin position="34"/>
        <end position="58"/>
    </location>
</feature>
<evidence type="ECO:0000313" key="3">
    <source>
        <dbReference type="Proteomes" id="UP000177725"/>
    </source>
</evidence>
<dbReference type="NCBIfam" id="TIGR02532">
    <property type="entry name" value="IV_pilin_GFxxxE"/>
    <property type="match status" value="1"/>
</dbReference>
<protein>
    <recommendedName>
        <fullName evidence="4">Prepilin-type N-terminal cleavage/methylation domain-containing protein</fullName>
    </recommendedName>
</protein>
<sequence>MVINKIQKFNQFGFTPTPCLFDLMVIFNKKDEKVWGFTIFEMIIVIAIMPIIVVLTLANYWQGKNLLGCG</sequence>